<evidence type="ECO:0000313" key="3">
    <source>
        <dbReference type="Proteomes" id="UP000295134"/>
    </source>
</evidence>
<dbReference type="KEGG" id="ans:ArsFIN_16280"/>
<dbReference type="GeneID" id="96876784"/>
<keyword evidence="4" id="KW-1185">Reference proteome</keyword>
<proteinExistence type="predicted"/>
<evidence type="ECO:0000313" key="1">
    <source>
        <dbReference type="EMBL" id="QBY43064.1"/>
    </source>
</evidence>
<dbReference type="EMBL" id="CP123523">
    <property type="protein sequence ID" value="WGM07097.1"/>
    <property type="molecule type" value="Genomic_DNA"/>
</dbReference>
<dbReference type="InterPro" id="IPR043504">
    <property type="entry name" value="Peptidase_S1_PA_chymotrypsin"/>
</dbReference>
<name>A0A4P7KZI7_9GAMM</name>
<dbReference type="EMBL" id="CP038613">
    <property type="protein sequence ID" value="QBY43064.1"/>
    <property type="molecule type" value="Genomic_DNA"/>
</dbReference>
<evidence type="ECO:0000313" key="2">
    <source>
        <dbReference type="EMBL" id="WGM07097.1"/>
    </source>
</evidence>
<accession>A0A4P7KZI7</accession>
<dbReference type="SUPFAM" id="SSF50494">
    <property type="entry name" value="Trypsin-like serine proteases"/>
    <property type="match status" value="1"/>
</dbReference>
<dbReference type="Pfam" id="PF13365">
    <property type="entry name" value="Trypsin_2"/>
    <property type="match status" value="1"/>
</dbReference>
<reference evidence="2" key="2">
    <citation type="submission" date="2023-04" db="EMBL/GenBank/DDBJ databases">
        <title>Genome dynamics across the evolutionary transition to endosymbiosis.</title>
        <authorList>
            <person name="Siozios S."/>
            <person name="Nadal-Jimenez P."/>
            <person name="Azagi T."/>
            <person name="Sprong H."/>
            <person name="Frost C.L."/>
            <person name="Parratt S.R."/>
            <person name="Taylor G."/>
            <person name="Brettell L."/>
            <person name="Lew K.C."/>
            <person name="Croft L."/>
            <person name="King K.C."/>
            <person name="Brockhurst M.A."/>
            <person name="Hypsa V."/>
            <person name="Novakova E."/>
            <person name="Darby A.C."/>
            <person name="Hurst G.D.D."/>
        </authorList>
    </citation>
    <scope>NUCLEOTIDE SEQUENCE</scope>
    <source>
        <strain evidence="2">ANv_CAN</strain>
    </source>
</reference>
<gene>
    <name evidence="1" type="ORF">ArsFIN_16280</name>
    <name evidence="2" type="ORF">QE258_07485</name>
</gene>
<dbReference type="Proteomes" id="UP000295134">
    <property type="component" value="Chromosome"/>
</dbReference>
<dbReference type="AlphaFoldDB" id="A0A4P7KZI7"/>
<reference evidence="1 3" key="1">
    <citation type="submission" date="2019-03" db="EMBL/GenBank/DDBJ databases">
        <title>Long-read sequencing reveals hyperdense prophage content in a complex bacterial symbiont genome.</title>
        <authorList>
            <person name="Frost C.L."/>
            <person name="Siozios S."/>
            <person name="Nadal-Jimenez P."/>
            <person name="Brockhurst M.A."/>
            <person name="King K.C."/>
            <person name="Darby A.C."/>
            <person name="Hurst G.D.D."/>
        </authorList>
    </citation>
    <scope>NUCLEOTIDE SEQUENCE [LARGE SCALE GENOMIC DNA]</scope>
    <source>
        <strain evidence="1 3">FIN</strain>
    </source>
</reference>
<organism evidence="1 3">
    <name type="scientific">Arsenophonus nasoniae</name>
    <name type="common">son-killer infecting Nasonia vitripennis</name>
    <dbReference type="NCBI Taxonomy" id="638"/>
    <lineage>
        <taxon>Bacteria</taxon>
        <taxon>Pseudomonadati</taxon>
        <taxon>Pseudomonadota</taxon>
        <taxon>Gammaproteobacteria</taxon>
        <taxon>Enterobacterales</taxon>
        <taxon>Morganellaceae</taxon>
        <taxon>Arsenophonus</taxon>
    </lineage>
</organism>
<dbReference type="Proteomes" id="UP001177592">
    <property type="component" value="Chromosome"/>
</dbReference>
<sequence length="651" mass="73669">MNIKKYADNSKIIHVNHNFMQDNQSSLIRTFVIEEVNVQFIRLVFSLANMPSGSYIEITDRKRQHTRIFPLNNGATLDVTFYNNCIDIKVILPKNYHYNKNQIAELTYYEALPQDLTQIVEDSHDGRQPYMWYKNTPFFNPVRAVHFAAFNGYGGSCSFIGSANHVLTNRHVALGANSQIDPEAIKSSEMWVNWHNITNDFSSPITDIIHFDIDKVLTYGKEIGGVEDYALFTITDFDYQNAHVKTLFGGLKLQETINNERENIYIPQHGGAKPLQISARLVSSMHPFASITPQPEYGDLFILGDMEPGSSGSPLIGRETHNILGILWGRFLFTQHGISSPYLIDKLKDFISDSNIHIKAQDNIVSHNIEATPVDNAEIKVILGDKEQLIPFDTILVENHDGYSIVEMAGLDLTTRKTMPVKYKVLAIMSNHQVSHLNDPALIGEVTLRFIPYQHLQDTVIKSWFVARIERDGEIVNNYITRILSYNYDVFEIPFDVNNADCMPLIFDAKQANTILHPFTETNPNLSFYTLRHGQGPENVGEISDGYSILKTQVINAKGEKELVTFQAYRIKSVTASEPYPLISTPSRINVKCNYDFKGPSYLRVCYYPEDNLHLIGKGTFKGIIALHGSDESGSTDRLCKNILLDITING</sequence>
<dbReference type="RefSeq" id="WP_026821668.1">
    <property type="nucleotide sequence ID" value="NZ_CP038613.1"/>
</dbReference>
<evidence type="ECO:0000313" key="4">
    <source>
        <dbReference type="Proteomes" id="UP001177592"/>
    </source>
</evidence>
<dbReference type="InterPro" id="IPR009003">
    <property type="entry name" value="Peptidase_S1_PA"/>
</dbReference>
<dbReference type="Gene3D" id="2.40.10.10">
    <property type="entry name" value="Trypsin-like serine proteases"/>
    <property type="match status" value="2"/>
</dbReference>
<protein>
    <submittedName>
        <fullName evidence="1">Trypsin-like peptidase domain protein</fullName>
    </submittedName>
    <submittedName>
        <fullName evidence="2">Trypsin-like peptidase domain-containing protein</fullName>
    </submittedName>
</protein>